<sequence length="92" mass="10452">MMDKSSETCWVLFGIILTAGRWATTGMLRNLRNLRSPSCSYRRLVLAHPSMWIPSSVTRRGIIAFGWGRPWACWSPKLSLDGHVFKVMKGGR</sequence>
<keyword evidence="2" id="KW-1185">Reference proteome</keyword>
<protein>
    <submittedName>
        <fullName evidence="1">Uncharacterized protein</fullName>
    </submittedName>
</protein>
<reference evidence="1" key="1">
    <citation type="submission" date="2023-06" db="EMBL/GenBank/DDBJ databases">
        <title>Genome-scale phylogeny and comparative genomics of the fungal order Sordariales.</title>
        <authorList>
            <consortium name="Lawrence Berkeley National Laboratory"/>
            <person name="Hensen N."/>
            <person name="Bonometti L."/>
            <person name="Westerberg I."/>
            <person name="Brannstrom I.O."/>
            <person name="Guillou S."/>
            <person name="Cros-Aarteil S."/>
            <person name="Calhoun S."/>
            <person name="Haridas S."/>
            <person name="Kuo A."/>
            <person name="Mondo S."/>
            <person name="Pangilinan J."/>
            <person name="Riley R."/>
            <person name="LaButti K."/>
            <person name="Andreopoulos B."/>
            <person name="Lipzen A."/>
            <person name="Chen C."/>
            <person name="Yanf M."/>
            <person name="Daum C."/>
            <person name="Ng V."/>
            <person name="Clum A."/>
            <person name="Steindorff A."/>
            <person name="Ohm R."/>
            <person name="Martin F."/>
            <person name="Silar P."/>
            <person name="Natvig D."/>
            <person name="Lalanne C."/>
            <person name="Gautier V."/>
            <person name="Ament-velasquez S.L."/>
            <person name="Kruys A."/>
            <person name="Hutchinson M.I."/>
            <person name="Powell A.J."/>
            <person name="Barry K."/>
            <person name="Miller A.N."/>
            <person name="Grigoriev I.V."/>
            <person name="Debuchy R."/>
            <person name="Gladieux P."/>
            <person name="Thoren M.H."/>
            <person name="Johannesson H."/>
        </authorList>
    </citation>
    <scope>NUCLEOTIDE SEQUENCE</scope>
    <source>
        <strain evidence="1">SMH3187-1</strain>
    </source>
</reference>
<name>A0AA40EFF2_9PEZI</name>
<accession>A0AA40EFF2</accession>
<evidence type="ECO:0000313" key="1">
    <source>
        <dbReference type="EMBL" id="KAK0737840.1"/>
    </source>
</evidence>
<organism evidence="1 2">
    <name type="scientific">Schizothecium vesticola</name>
    <dbReference type="NCBI Taxonomy" id="314040"/>
    <lineage>
        <taxon>Eukaryota</taxon>
        <taxon>Fungi</taxon>
        <taxon>Dikarya</taxon>
        <taxon>Ascomycota</taxon>
        <taxon>Pezizomycotina</taxon>
        <taxon>Sordariomycetes</taxon>
        <taxon>Sordariomycetidae</taxon>
        <taxon>Sordariales</taxon>
        <taxon>Schizotheciaceae</taxon>
        <taxon>Schizothecium</taxon>
    </lineage>
</organism>
<comment type="caution">
    <text evidence="1">The sequence shown here is derived from an EMBL/GenBank/DDBJ whole genome shotgun (WGS) entry which is preliminary data.</text>
</comment>
<dbReference type="Proteomes" id="UP001172155">
    <property type="component" value="Unassembled WGS sequence"/>
</dbReference>
<dbReference type="AlphaFoldDB" id="A0AA40EFF2"/>
<proteinExistence type="predicted"/>
<dbReference type="EMBL" id="JAUKUD010000007">
    <property type="protein sequence ID" value="KAK0737840.1"/>
    <property type="molecule type" value="Genomic_DNA"/>
</dbReference>
<gene>
    <name evidence="1" type="ORF">B0T18DRAFT_420692</name>
</gene>
<evidence type="ECO:0000313" key="2">
    <source>
        <dbReference type="Proteomes" id="UP001172155"/>
    </source>
</evidence>